<name>A0A6J5KAC4_9BURK</name>
<accession>A0A6J5KAC4</accession>
<dbReference type="EMBL" id="CADILN010000006">
    <property type="protein sequence ID" value="CAB4050557.1"/>
    <property type="molecule type" value="Genomic_DNA"/>
</dbReference>
<sequence length="72" mass="7629">MHFEGLFYASHPAVRPAAPVRVSWRAHERPSGLPEACAAAGSPARRHASSWAVSSLLDIALSEAGPRALRVA</sequence>
<dbReference type="AlphaFoldDB" id="A0A6J5KAC4"/>
<gene>
    <name evidence="1" type="ORF">LMG9964_04223</name>
</gene>
<evidence type="ECO:0000313" key="1">
    <source>
        <dbReference type="EMBL" id="CAB4050557.1"/>
    </source>
</evidence>
<reference evidence="1 2" key="1">
    <citation type="submission" date="2020-04" db="EMBL/GenBank/DDBJ databases">
        <authorList>
            <person name="De Canck E."/>
        </authorList>
    </citation>
    <scope>NUCLEOTIDE SEQUENCE [LARGE SCALE GENOMIC DNA]</scope>
    <source>
        <strain evidence="1 2">LMG 9964</strain>
    </source>
</reference>
<organism evidence="1 2">
    <name type="scientific">Paraburkholderia phenoliruptrix</name>
    <dbReference type="NCBI Taxonomy" id="252970"/>
    <lineage>
        <taxon>Bacteria</taxon>
        <taxon>Pseudomonadati</taxon>
        <taxon>Pseudomonadota</taxon>
        <taxon>Betaproteobacteria</taxon>
        <taxon>Burkholderiales</taxon>
        <taxon>Burkholderiaceae</taxon>
        <taxon>Paraburkholderia</taxon>
    </lineage>
</organism>
<protein>
    <submittedName>
        <fullName evidence="1">Uncharacterized protein</fullName>
    </submittedName>
</protein>
<proteinExistence type="predicted"/>
<dbReference type="Proteomes" id="UP000494102">
    <property type="component" value="Unassembled WGS sequence"/>
</dbReference>
<evidence type="ECO:0000313" key="2">
    <source>
        <dbReference type="Proteomes" id="UP000494102"/>
    </source>
</evidence>